<protein>
    <submittedName>
        <fullName evidence="2">Endoglucanase II (Glycosyl hydrolase family 61)</fullName>
    </submittedName>
</protein>
<evidence type="ECO:0000313" key="3">
    <source>
        <dbReference type="Proteomes" id="UP001243330"/>
    </source>
</evidence>
<proteinExistence type="predicted"/>
<keyword evidence="2" id="KW-0378">Hydrolase</keyword>
<gene>
    <name evidence="2" type="ORF">CCHR01_01913</name>
</gene>
<dbReference type="AlphaFoldDB" id="A0AAD9AY70"/>
<dbReference type="EMBL" id="JAQOWY010000021">
    <property type="protein sequence ID" value="KAK1855440.1"/>
    <property type="molecule type" value="Genomic_DNA"/>
</dbReference>
<feature type="region of interest" description="Disordered" evidence="1">
    <location>
        <begin position="59"/>
        <end position="83"/>
    </location>
</feature>
<keyword evidence="3" id="KW-1185">Reference proteome</keyword>
<feature type="compositionally biased region" description="Polar residues" evidence="1">
    <location>
        <begin position="1"/>
        <end position="10"/>
    </location>
</feature>
<reference evidence="2" key="1">
    <citation type="submission" date="2023-01" db="EMBL/GenBank/DDBJ databases">
        <title>Colletotrichum chrysophilum M932 genome sequence.</title>
        <authorList>
            <person name="Baroncelli R."/>
        </authorList>
    </citation>
    <scope>NUCLEOTIDE SEQUENCE</scope>
    <source>
        <strain evidence="2">M932</strain>
    </source>
</reference>
<evidence type="ECO:0000256" key="1">
    <source>
        <dbReference type="SAM" id="MobiDB-lite"/>
    </source>
</evidence>
<feature type="region of interest" description="Disordered" evidence="1">
    <location>
        <begin position="98"/>
        <end position="117"/>
    </location>
</feature>
<evidence type="ECO:0000313" key="2">
    <source>
        <dbReference type="EMBL" id="KAK1855440.1"/>
    </source>
</evidence>
<name>A0AAD9AY70_9PEZI</name>
<dbReference type="GO" id="GO:0016787">
    <property type="term" value="F:hydrolase activity"/>
    <property type="evidence" value="ECO:0007669"/>
    <property type="project" value="UniProtKB-KW"/>
</dbReference>
<feature type="region of interest" description="Disordered" evidence="1">
    <location>
        <begin position="1"/>
        <end position="47"/>
    </location>
</feature>
<accession>A0AAD9AY70</accession>
<comment type="caution">
    <text evidence="2">The sequence shown here is derived from an EMBL/GenBank/DDBJ whole genome shotgun (WGS) entry which is preliminary data.</text>
</comment>
<sequence>MTEESGTSVKPPTDIAISAGPSSSVDPPRTATIGSFSPSRPQDHGRPVAAVAVLAVWSSGPDIQPVPPSTAPDSGTEANKREIPRPWESSHLFIYINSTPSNQHDDRPTSPTPHPTLSFRNAPSSSLTMKFLLPLLSATAAFAHTIFSSLEAGGVNSGVGVGV</sequence>
<organism evidence="2 3">
    <name type="scientific">Colletotrichum chrysophilum</name>
    <dbReference type="NCBI Taxonomy" id="1836956"/>
    <lineage>
        <taxon>Eukaryota</taxon>
        <taxon>Fungi</taxon>
        <taxon>Dikarya</taxon>
        <taxon>Ascomycota</taxon>
        <taxon>Pezizomycotina</taxon>
        <taxon>Sordariomycetes</taxon>
        <taxon>Hypocreomycetidae</taxon>
        <taxon>Glomerellales</taxon>
        <taxon>Glomerellaceae</taxon>
        <taxon>Colletotrichum</taxon>
        <taxon>Colletotrichum gloeosporioides species complex</taxon>
    </lineage>
</organism>
<dbReference type="Proteomes" id="UP001243330">
    <property type="component" value="Unassembled WGS sequence"/>
</dbReference>